<evidence type="ECO:0000313" key="2">
    <source>
        <dbReference type="EMBL" id="MPR29834.1"/>
    </source>
</evidence>
<evidence type="ECO:0000313" key="3">
    <source>
        <dbReference type="Proteomes" id="UP000403266"/>
    </source>
</evidence>
<dbReference type="AlphaFoldDB" id="A0A5N7MUR2"/>
<keyword evidence="1" id="KW-0472">Membrane</keyword>
<dbReference type="EMBL" id="VOSK01000276">
    <property type="protein sequence ID" value="MPR29834.1"/>
    <property type="molecule type" value="Genomic_DNA"/>
</dbReference>
<keyword evidence="1" id="KW-1133">Transmembrane helix</keyword>
<evidence type="ECO:0000256" key="1">
    <source>
        <dbReference type="SAM" id="Phobius"/>
    </source>
</evidence>
<dbReference type="RefSeq" id="WP_152716712.1">
    <property type="nucleotide sequence ID" value="NZ_VOSJ01000290.1"/>
</dbReference>
<feature type="transmembrane region" description="Helical" evidence="1">
    <location>
        <begin position="27"/>
        <end position="47"/>
    </location>
</feature>
<gene>
    <name evidence="2" type="ORF">FS320_33405</name>
</gene>
<name>A0A5N7MUR2_9HYPH</name>
<dbReference type="Proteomes" id="UP000403266">
    <property type="component" value="Unassembled WGS sequence"/>
</dbReference>
<comment type="caution">
    <text evidence="2">The sequence shown here is derived from an EMBL/GenBank/DDBJ whole genome shotgun (WGS) entry which is preliminary data.</text>
</comment>
<proteinExistence type="predicted"/>
<protein>
    <submittedName>
        <fullName evidence="2">Uncharacterized protein</fullName>
    </submittedName>
</protein>
<sequence>MNEVSFLTIKIDPKQGSIDKAASGESALLALVVIAAMLTVAVTIQIITKAKAARPDQTGPLIAKGKRVLTAGIGHPKLDVDVPSKKRTIKLLPARVLRRL</sequence>
<accession>A0A5N7MUR2</accession>
<organism evidence="2 3">
    <name type="scientific">Microvirga tunisiensis</name>
    <dbReference type="NCBI Taxonomy" id="2108360"/>
    <lineage>
        <taxon>Bacteria</taxon>
        <taxon>Pseudomonadati</taxon>
        <taxon>Pseudomonadota</taxon>
        <taxon>Alphaproteobacteria</taxon>
        <taxon>Hyphomicrobiales</taxon>
        <taxon>Methylobacteriaceae</taxon>
        <taxon>Microvirga</taxon>
    </lineage>
</organism>
<keyword evidence="1" id="KW-0812">Transmembrane</keyword>
<keyword evidence="3" id="KW-1185">Reference proteome</keyword>
<reference evidence="2 3" key="1">
    <citation type="journal article" date="2019" name="Syst. Appl. Microbiol.">
        <title>Microvirga tunisiensis sp. nov., a root nodule symbiotic bacterium isolated from Lupinus micranthus and L. luteus grown in Northern Tunisia.</title>
        <authorList>
            <person name="Msaddak A."/>
            <person name="Rejili M."/>
            <person name="Duran D."/>
            <person name="Mars M."/>
            <person name="Palacios J.M."/>
            <person name="Ruiz-Argueso T."/>
            <person name="Rey L."/>
            <person name="Imperial J."/>
        </authorList>
    </citation>
    <scope>NUCLEOTIDE SEQUENCE [LARGE SCALE GENOMIC DNA]</scope>
    <source>
        <strain evidence="2 3">Lmie10</strain>
    </source>
</reference>